<dbReference type="KEGG" id="boz:DBV39_10390"/>
<reference evidence="5 6" key="1">
    <citation type="submission" date="2018-04" db="EMBL/GenBank/DDBJ databases">
        <title>Bordetella sp. HZ20 isolated from seawater.</title>
        <authorList>
            <person name="Sun C."/>
        </authorList>
    </citation>
    <scope>NUCLEOTIDE SEQUENCE [LARGE SCALE GENOMIC DNA]</scope>
    <source>
        <strain evidence="5 6">HZ20</strain>
    </source>
</reference>
<protein>
    <submittedName>
        <fullName evidence="5">Phosphoglycolate phosphatase</fullName>
    </submittedName>
</protein>
<sequence length="221" mass="24319">MSILVLFDFDGTFADTAPDMAAAANRQRVKRGLAPLPVGSLRPFVSMGARGMVKASLDLDPDHPEFEQAKHDFLADYEANSTDQTQIFEGIDELLEKIRGANMQWGIVTNKITRYAMPIVEWLNVPDCAVLVCGDTTAYAKPHPLPLQHAAKQAGFEPERCIYVGDDLRDIQAAKAASMASIAAAYGYCGVEHPITTWQADRTVNHPSEIWANVLDVMQTR</sequence>
<dbReference type="EMBL" id="CP028901">
    <property type="protein sequence ID" value="AWB34055.1"/>
    <property type="molecule type" value="Genomic_DNA"/>
</dbReference>
<dbReference type="GO" id="GO:0005829">
    <property type="term" value="C:cytosol"/>
    <property type="evidence" value="ECO:0007669"/>
    <property type="project" value="TreeGrafter"/>
</dbReference>
<dbReference type="InterPro" id="IPR041492">
    <property type="entry name" value="HAD_2"/>
</dbReference>
<dbReference type="SUPFAM" id="SSF56784">
    <property type="entry name" value="HAD-like"/>
    <property type="match status" value="1"/>
</dbReference>
<gene>
    <name evidence="5" type="ORF">DBV39_10390</name>
</gene>
<dbReference type="InterPro" id="IPR023198">
    <property type="entry name" value="PGP-like_dom2"/>
</dbReference>
<name>A0A2R4XJR4_9BURK</name>
<evidence type="ECO:0000313" key="5">
    <source>
        <dbReference type="EMBL" id="AWB34055.1"/>
    </source>
</evidence>
<accession>A0A2R4XJR4</accession>
<keyword evidence="3" id="KW-0460">Magnesium</keyword>
<dbReference type="NCBIfam" id="TIGR01509">
    <property type="entry name" value="HAD-SF-IA-v3"/>
    <property type="match status" value="1"/>
</dbReference>
<evidence type="ECO:0000256" key="4">
    <source>
        <dbReference type="ARBA" id="ARBA00023277"/>
    </source>
</evidence>
<dbReference type="InterPro" id="IPR006439">
    <property type="entry name" value="HAD-SF_hydro_IA"/>
</dbReference>
<organism evidence="5 6">
    <name type="scientific">Orrella marina</name>
    <dbReference type="NCBI Taxonomy" id="2163011"/>
    <lineage>
        <taxon>Bacteria</taxon>
        <taxon>Pseudomonadati</taxon>
        <taxon>Pseudomonadota</taxon>
        <taxon>Betaproteobacteria</taxon>
        <taxon>Burkholderiales</taxon>
        <taxon>Alcaligenaceae</taxon>
        <taxon>Orrella</taxon>
    </lineage>
</organism>
<dbReference type="GO" id="GO:0008967">
    <property type="term" value="F:phosphoglycolate phosphatase activity"/>
    <property type="evidence" value="ECO:0007669"/>
    <property type="project" value="TreeGrafter"/>
</dbReference>
<dbReference type="SFLD" id="SFLDG01129">
    <property type="entry name" value="C1.5:_HAD__Beta-PGM__Phosphata"/>
    <property type="match status" value="1"/>
</dbReference>
<dbReference type="InterPro" id="IPR036412">
    <property type="entry name" value="HAD-like_sf"/>
</dbReference>
<evidence type="ECO:0000256" key="3">
    <source>
        <dbReference type="ARBA" id="ARBA00022842"/>
    </source>
</evidence>
<dbReference type="Pfam" id="PF13419">
    <property type="entry name" value="HAD_2"/>
    <property type="match status" value="1"/>
</dbReference>
<dbReference type="RefSeq" id="WP_108621471.1">
    <property type="nucleotide sequence ID" value="NZ_CP028901.1"/>
</dbReference>
<keyword evidence="2" id="KW-0378">Hydrolase</keyword>
<dbReference type="InterPro" id="IPR050155">
    <property type="entry name" value="HAD-like_hydrolase_sf"/>
</dbReference>
<dbReference type="Gene3D" id="3.40.50.1000">
    <property type="entry name" value="HAD superfamily/HAD-like"/>
    <property type="match status" value="1"/>
</dbReference>
<keyword evidence="1" id="KW-0479">Metal-binding</keyword>
<dbReference type="SFLD" id="SFLDS00003">
    <property type="entry name" value="Haloacid_Dehalogenase"/>
    <property type="match status" value="1"/>
</dbReference>
<dbReference type="Gene3D" id="1.10.150.240">
    <property type="entry name" value="Putative phosphatase, domain 2"/>
    <property type="match status" value="1"/>
</dbReference>
<dbReference type="GO" id="GO:0046872">
    <property type="term" value="F:metal ion binding"/>
    <property type="evidence" value="ECO:0007669"/>
    <property type="project" value="UniProtKB-KW"/>
</dbReference>
<dbReference type="GO" id="GO:0006281">
    <property type="term" value="P:DNA repair"/>
    <property type="evidence" value="ECO:0007669"/>
    <property type="project" value="TreeGrafter"/>
</dbReference>
<keyword evidence="4" id="KW-0119">Carbohydrate metabolism</keyword>
<dbReference type="OrthoDB" id="9776368at2"/>
<evidence type="ECO:0000256" key="1">
    <source>
        <dbReference type="ARBA" id="ARBA00022723"/>
    </source>
</evidence>
<keyword evidence="6" id="KW-1185">Reference proteome</keyword>
<evidence type="ECO:0000313" key="6">
    <source>
        <dbReference type="Proteomes" id="UP000244571"/>
    </source>
</evidence>
<dbReference type="AlphaFoldDB" id="A0A2R4XJR4"/>
<dbReference type="PANTHER" id="PTHR43434:SF23">
    <property type="entry name" value="PHOSPHOGLYCOLATE PHOSPHATASE"/>
    <property type="match status" value="1"/>
</dbReference>
<dbReference type="Proteomes" id="UP000244571">
    <property type="component" value="Chromosome"/>
</dbReference>
<dbReference type="PANTHER" id="PTHR43434">
    <property type="entry name" value="PHOSPHOGLYCOLATE PHOSPHATASE"/>
    <property type="match status" value="1"/>
</dbReference>
<dbReference type="NCBIfam" id="TIGR01549">
    <property type="entry name" value="HAD-SF-IA-v1"/>
    <property type="match status" value="1"/>
</dbReference>
<evidence type="ECO:0000256" key="2">
    <source>
        <dbReference type="ARBA" id="ARBA00022801"/>
    </source>
</evidence>
<proteinExistence type="predicted"/>
<dbReference type="InterPro" id="IPR023214">
    <property type="entry name" value="HAD_sf"/>
</dbReference>